<sequence>MTLEDVGATVGEQNLALSLSCSKGWLSLGKQCSGASVSLDGTPDQKKAAVVTLEGPLDALNCAVEKLTYHSKPQENGWDEIQVTLSQGGGSAPSEVDNVANFNSERDSSFAVSKRMRVEIRAINDPPSIGMASMFYAPLRRWVALAGIKITDPDSAEGMLYVSISVRMGRLRVILPHQINANGPMALHPTADGDVSQALEFATTARQAPEIFTRLEYSCDDHYDCSNSQHDYLTVQVDDNGLHGAGCPEVATTTAEIIIVGS</sequence>
<dbReference type="KEGG" id="psoj:PHYSODRAFT_308754"/>
<evidence type="ECO:0000313" key="2">
    <source>
        <dbReference type="Proteomes" id="UP000002640"/>
    </source>
</evidence>
<evidence type="ECO:0000313" key="1">
    <source>
        <dbReference type="EMBL" id="EGZ27562.1"/>
    </source>
</evidence>
<accession>G4YM32</accession>
<proteinExistence type="predicted"/>
<dbReference type="RefSeq" id="XP_009514837.1">
    <property type="nucleotide sequence ID" value="XM_009516542.1"/>
</dbReference>
<keyword evidence="2" id="KW-1185">Reference proteome</keyword>
<reference evidence="1 2" key="1">
    <citation type="journal article" date="2006" name="Science">
        <title>Phytophthora genome sequences uncover evolutionary origins and mechanisms of pathogenesis.</title>
        <authorList>
            <person name="Tyler B.M."/>
            <person name="Tripathy S."/>
            <person name="Zhang X."/>
            <person name="Dehal P."/>
            <person name="Jiang R.H."/>
            <person name="Aerts A."/>
            <person name="Arredondo F.D."/>
            <person name="Baxter L."/>
            <person name="Bensasson D."/>
            <person name="Beynon J.L."/>
            <person name="Chapman J."/>
            <person name="Damasceno C.M."/>
            <person name="Dorrance A.E."/>
            <person name="Dou D."/>
            <person name="Dickerman A.W."/>
            <person name="Dubchak I.L."/>
            <person name="Garbelotto M."/>
            <person name="Gijzen M."/>
            <person name="Gordon S.G."/>
            <person name="Govers F."/>
            <person name="Grunwald N.J."/>
            <person name="Huang W."/>
            <person name="Ivors K.L."/>
            <person name="Jones R.W."/>
            <person name="Kamoun S."/>
            <person name="Krampis K."/>
            <person name="Lamour K.H."/>
            <person name="Lee M.K."/>
            <person name="McDonald W.H."/>
            <person name="Medina M."/>
            <person name="Meijer H.J."/>
            <person name="Nordberg E.K."/>
            <person name="Maclean D.J."/>
            <person name="Ospina-Giraldo M.D."/>
            <person name="Morris P.F."/>
            <person name="Phuntumart V."/>
            <person name="Putnam N.H."/>
            <person name="Rash S."/>
            <person name="Rose J.K."/>
            <person name="Sakihama Y."/>
            <person name="Salamov A.A."/>
            <person name="Savidor A."/>
            <person name="Scheuring C.F."/>
            <person name="Smith B.M."/>
            <person name="Sobral B.W."/>
            <person name="Terry A."/>
            <person name="Torto-Alalibo T.A."/>
            <person name="Win J."/>
            <person name="Xu Z."/>
            <person name="Zhang H."/>
            <person name="Grigoriev I.V."/>
            <person name="Rokhsar D.S."/>
            <person name="Boore J.L."/>
        </authorList>
    </citation>
    <scope>NUCLEOTIDE SEQUENCE [LARGE SCALE GENOMIC DNA]</scope>
    <source>
        <strain evidence="1 2">P6497</strain>
    </source>
</reference>
<gene>
    <name evidence="1" type="ORF">PHYSODRAFT_308754</name>
</gene>
<dbReference type="GeneID" id="20643069"/>
<dbReference type="EMBL" id="JH159151">
    <property type="protein sequence ID" value="EGZ27562.1"/>
    <property type="molecule type" value="Genomic_DNA"/>
</dbReference>
<dbReference type="Proteomes" id="UP000002640">
    <property type="component" value="Unassembled WGS sequence"/>
</dbReference>
<name>G4YM32_PHYSP</name>
<dbReference type="OMA" id="QENGWDE"/>
<protein>
    <submittedName>
        <fullName evidence="1">Uncharacterized protein</fullName>
    </submittedName>
</protein>
<dbReference type="InParanoid" id="G4YM32"/>
<dbReference type="AlphaFoldDB" id="G4YM32"/>
<organism evidence="1 2">
    <name type="scientific">Phytophthora sojae (strain P6497)</name>
    <name type="common">Soybean stem and root rot agent</name>
    <name type="synonym">Phytophthora megasperma f. sp. glycines</name>
    <dbReference type="NCBI Taxonomy" id="1094619"/>
    <lineage>
        <taxon>Eukaryota</taxon>
        <taxon>Sar</taxon>
        <taxon>Stramenopiles</taxon>
        <taxon>Oomycota</taxon>
        <taxon>Peronosporomycetes</taxon>
        <taxon>Peronosporales</taxon>
        <taxon>Peronosporaceae</taxon>
        <taxon>Phytophthora</taxon>
    </lineage>
</organism>